<proteinExistence type="predicted"/>
<protein>
    <submittedName>
        <fullName evidence="1">Cryptochrome/photolyase family protein</fullName>
    </submittedName>
</protein>
<dbReference type="Gene3D" id="1.10.579.10">
    <property type="entry name" value="DNA Cyclobutane Dipyrimidine Photolyase, subunit A, domain 3"/>
    <property type="match status" value="1"/>
</dbReference>
<evidence type="ECO:0000313" key="1">
    <source>
        <dbReference type="EMBL" id="MCH7398619.1"/>
    </source>
</evidence>
<dbReference type="InterPro" id="IPR036134">
    <property type="entry name" value="Crypto/Photolyase_FAD-like_sf"/>
</dbReference>
<reference evidence="1" key="1">
    <citation type="submission" date="2022-03" db="EMBL/GenBank/DDBJ databases">
        <title>De novo assembled genomes of Belliella spp. (Cyclobacteriaceae) strains.</title>
        <authorList>
            <person name="Szabo A."/>
            <person name="Korponai K."/>
            <person name="Felfoldi T."/>
        </authorList>
    </citation>
    <scope>NUCLEOTIDE SEQUENCE</scope>
    <source>
        <strain evidence="1">DSM 107340</strain>
    </source>
</reference>
<evidence type="ECO:0000313" key="2">
    <source>
        <dbReference type="Proteomes" id="UP001165488"/>
    </source>
</evidence>
<dbReference type="InterPro" id="IPR014729">
    <property type="entry name" value="Rossmann-like_a/b/a_fold"/>
</dbReference>
<organism evidence="1 2">
    <name type="scientific">Belliella calami</name>
    <dbReference type="NCBI Taxonomy" id="2923436"/>
    <lineage>
        <taxon>Bacteria</taxon>
        <taxon>Pseudomonadati</taxon>
        <taxon>Bacteroidota</taxon>
        <taxon>Cytophagia</taxon>
        <taxon>Cytophagales</taxon>
        <taxon>Cyclobacteriaceae</taxon>
        <taxon>Belliella</taxon>
    </lineage>
</organism>
<dbReference type="InterPro" id="IPR007357">
    <property type="entry name" value="PhrB-like"/>
</dbReference>
<comment type="caution">
    <text evidence="1">The sequence shown here is derived from an EMBL/GenBank/DDBJ whole genome shotgun (WGS) entry which is preliminary data.</text>
</comment>
<dbReference type="PANTHER" id="PTHR38657">
    <property type="entry name" value="SLR1343 PROTEIN"/>
    <property type="match status" value="1"/>
</dbReference>
<dbReference type="SUPFAM" id="SSF48173">
    <property type="entry name" value="Cryptochrome/photolyase FAD-binding domain"/>
    <property type="match status" value="1"/>
</dbReference>
<dbReference type="InterPro" id="IPR052551">
    <property type="entry name" value="UV-DNA_repair_photolyase"/>
</dbReference>
<dbReference type="Gene3D" id="1.25.40.80">
    <property type="match status" value="1"/>
</dbReference>
<dbReference type="Proteomes" id="UP001165488">
    <property type="component" value="Unassembled WGS sequence"/>
</dbReference>
<dbReference type="Gene3D" id="3.40.50.620">
    <property type="entry name" value="HUPs"/>
    <property type="match status" value="1"/>
</dbReference>
<dbReference type="EMBL" id="JAKZGS010000008">
    <property type="protein sequence ID" value="MCH7398619.1"/>
    <property type="molecule type" value="Genomic_DNA"/>
</dbReference>
<gene>
    <name evidence="1" type="ORF">MM236_11490</name>
</gene>
<name>A0ABS9UQB6_9BACT</name>
<sequence>MSKTLRLILGDQLNSEHSWYDKVNDNITYVLMEMKQETDYVTHHIQKVVGFFLAMRNFSDLLSEQGHRVIYLSLEDKDNKQDLSENIRNLLDSEGFERFEYQLPDEYRLDLQLSKLCEELKVESKSYDSEHFLTERGYLEEFFKGKKTYLMETFYREMRKEYDILMEGKEPITGKWNYDHDNRNKFKDPLLLVEPKIFRKNVSGIVDLLEKNKIKTIGKIDENKFDWPVTRAEGLGLIDYFCKKLLSNFGEYQDAMFTRDKFLFHSRLSFALNTKMISPLEVVQKVEKYWLGNQESVSIAQVEGFVRQIIGWREYMRGVYWAKMPSYKELNFFGHERDLPSYFWTGKTKMNCLKHAIGQSLDSAYAHHIQRLMVTGNFMLLAGIHPDQVDEWYLGIYIDAIEWVEITNTRGMSQYADGGIVGTKPYVSSANYIDKMSDYCSSCFYKKSQKVGDKSCPFNSLYWHFYARNEEKLAKNPRIGMAYKTLAKMKDKDAILKQAESYLDRLEEL</sequence>
<accession>A0ABS9UQB6</accession>
<dbReference type="RefSeq" id="WP_241275130.1">
    <property type="nucleotide sequence ID" value="NZ_JAKZGS010000008.1"/>
</dbReference>
<dbReference type="Gene3D" id="1.10.10.1710">
    <property type="entry name" value="Deoxyribodipyrimidine photolyase-related"/>
    <property type="match status" value="1"/>
</dbReference>
<keyword evidence="2" id="KW-1185">Reference proteome</keyword>
<dbReference type="Pfam" id="PF04244">
    <property type="entry name" value="DPRP"/>
    <property type="match status" value="1"/>
</dbReference>
<dbReference type="PANTHER" id="PTHR38657:SF1">
    <property type="entry name" value="SLR1343 PROTEIN"/>
    <property type="match status" value="1"/>
</dbReference>